<proteinExistence type="predicted"/>
<organism evidence="1 2">
    <name type="scientific">Apiospora saccharicola</name>
    <dbReference type="NCBI Taxonomy" id="335842"/>
    <lineage>
        <taxon>Eukaryota</taxon>
        <taxon>Fungi</taxon>
        <taxon>Dikarya</taxon>
        <taxon>Ascomycota</taxon>
        <taxon>Pezizomycotina</taxon>
        <taxon>Sordariomycetes</taxon>
        <taxon>Xylariomycetidae</taxon>
        <taxon>Amphisphaeriales</taxon>
        <taxon>Apiosporaceae</taxon>
        <taxon>Apiospora</taxon>
    </lineage>
</organism>
<name>A0ABR1TKI6_9PEZI</name>
<keyword evidence="2" id="KW-1185">Reference proteome</keyword>
<accession>A0ABR1TKI6</accession>
<sequence>MDPFSVFQVVGAAVSLSEVVFKSLIKLNSIRTRYHKCPLLLSTMIGQLYTVQSALDRLSAWNRPEQAQDPRYQQLGIQIGNSLDSFSTLVLALHQQLGCFEAKRSVEMDAKEKLKFLWNEKDMSEYSILLDRQVNALTLLLKALEW</sequence>
<reference evidence="1 2" key="1">
    <citation type="submission" date="2023-01" db="EMBL/GenBank/DDBJ databases">
        <title>Analysis of 21 Apiospora genomes using comparative genomics revels a genus with tremendous synthesis potential of carbohydrate active enzymes and secondary metabolites.</title>
        <authorList>
            <person name="Sorensen T."/>
        </authorList>
    </citation>
    <scope>NUCLEOTIDE SEQUENCE [LARGE SCALE GENOMIC DNA]</scope>
    <source>
        <strain evidence="1 2">CBS 83171</strain>
    </source>
</reference>
<evidence type="ECO:0000313" key="2">
    <source>
        <dbReference type="Proteomes" id="UP001446871"/>
    </source>
</evidence>
<comment type="caution">
    <text evidence="1">The sequence shown here is derived from an EMBL/GenBank/DDBJ whole genome shotgun (WGS) entry which is preliminary data.</text>
</comment>
<dbReference type="Proteomes" id="UP001446871">
    <property type="component" value="Unassembled WGS sequence"/>
</dbReference>
<evidence type="ECO:0008006" key="3">
    <source>
        <dbReference type="Google" id="ProtNLM"/>
    </source>
</evidence>
<evidence type="ECO:0000313" key="1">
    <source>
        <dbReference type="EMBL" id="KAK8047155.1"/>
    </source>
</evidence>
<gene>
    <name evidence="1" type="ORF">PG996_015219</name>
</gene>
<dbReference type="EMBL" id="JAQQWM010000009">
    <property type="protein sequence ID" value="KAK8047155.1"/>
    <property type="molecule type" value="Genomic_DNA"/>
</dbReference>
<protein>
    <recommendedName>
        <fullName evidence="3">Fungal N-terminal domain-containing protein</fullName>
    </recommendedName>
</protein>